<dbReference type="STRING" id="174720.A0A0N5BBX6"/>
<proteinExistence type="predicted"/>
<feature type="compositionally biased region" description="Basic and acidic residues" evidence="2">
    <location>
        <begin position="18"/>
        <end position="57"/>
    </location>
</feature>
<dbReference type="Proteomes" id="UP000046392">
    <property type="component" value="Unplaced"/>
</dbReference>
<keyword evidence="4" id="KW-1185">Reference proteome</keyword>
<feature type="region of interest" description="Disordered" evidence="2">
    <location>
        <begin position="170"/>
        <end position="207"/>
    </location>
</feature>
<organism evidence="4 5">
    <name type="scientific">Strongyloides papillosus</name>
    <name type="common">Intestinal threadworm</name>
    <dbReference type="NCBI Taxonomy" id="174720"/>
    <lineage>
        <taxon>Eukaryota</taxon>
        <taxon>Metazoa</taxon>
        <taxon>Ecdysozoa</taxon>
        <taxon>Nematoda</taxon>
        <taxon>Chromadorea</taxon>
        <taxon>Rhabditida</taxon>
        <taxon>Tylenchina</taxon>
        <taxon>Panagrolaimomorpha</taxon>
        <taxon>Strongyloidoidea</taxon>
        <taxon>Strongyloididae</taxon>
        <taxon>Strongyloides</taxon>
    </lineage>
</organism>
<evidence type="ECO:0000256" key="1">
    <source>
        <dbReference type="SAM" id="Coils"/>
    </source>
</evidence>
<feature type="region of interest" description="Disordered" evidence="2">
    <location>
        <begin position="18"/>
        <end position="70"/>
    </location>
</feature>
<dbReference type="InterPro" id="IPR019339">
    <property type="entry name" value="CIR_N_dom"/>
</dbReference>
<accession>A0A0N5BBX6</accession>
<name>A0A0N5BBX6_STREA</name>
<evidence type="ECO:0000259" key="3">
    <source>
        <dbReference type="SMART" id="SM01083"/>
    </source>
</evidence>
<feature type="coiled-coil region" evidence="1">
    <location>
        <begin position="71"/>
        <end position="98"/>
    </location>
</feature>
<dbReference type="PANTHER" id="PTHR22093:SF0">
    <property type="entry name" value="LEUKOCYTE RECEPTOR CLUSTER MEMBER 1"/>
    <property type="match status" value="1"/>
</dbReference>
<dbReference type="InterPro" id="IPR039875">
    <property type="entry name" value="LENG1-like"/>
</dbReference>
<keyword evidence="1" id="KW-0175">Coiled coil</keyword>
<evidence type="ECO:0000313" key="4">
    <source>
        <dbReference type="Proteomes" id="UP000046392"/>
    </source>
</evidence>
<sequence length="254" mass="31281">MNILPKKNWHVLRRENIKRVKDDEKKAEEEERRRLERVHRAENEKKLGELRKHRDTDEPGPSSKSLLRHINLFEEEEVEGSNERNEEYEKERKQKIDKFESQLGIKKMFAEGTNELNKTQSWYEKKPERHYDDFNDTLIDGKKVNWKDMLKERCSKDVEEFKEALMEEIKRQKKKEKEDKKRRRKDKKSSKRDDKKEKLKKLREDRIKREKEEKRRVNVLFGIKEEKEEKNEVEKCDKKPIYNSMYHPELARKR</sequence>
<feature type="compositionally biased region" description="Basic and acidic residues" evidence="2">
    <location>
        <begin position="191"/>
        <end position="207"/>
    </location>
</feature>
<dbReference type="WBParaSite" id="SPAL_0000352600.1">
    <property type="protein sequence ID" value="SPAL_0000352600.1"/>
    <property type="gene ID" value="SPAL_0000352600"/>
</dbReference>
<evidence type="ECO:0000256" key="2">
    <source>
        <dbReference type="SAM" id="MobiDB-lite"/>
    </source>
</evidence>
<dbReference type="PANTHER" id="PTHR22093">
    <property type="entry name" value="LEUKOCYTE RECEPTOR CLUSTER LRC MEMBER 1"/>
    <property type="match status" value="1"/>
</dbReference>
<dbReference type="SMART" id="SM01083">
    <property type="entry name" value="Cir_N"/>
    <property type="match status" value="1"/>
</dbReference>
<dbReference type="AlphaFoldDB" id="A0A0N5BBX6"/>
<feature type="compositionally biased region" description="Basic and acidic residues" evidence="2">
    <location>
        <begin position="170"/>
        <end position="179"/>
    </location>
</feature>
<feature type="domain" description="CBF1-interacting co-repressor CIR N-terminal" evidence="3">
    <location>
        <begin position="8"/>
        <end position="44"/>
    </location>
</feature>
<protein>
    <submittedName>
        <fullName evidence="5">Cir_N domain-containing protein</fullName>
    </submittedName>
</protein>
<reference evidence="5" key="1">
    <citation type="submission" date="2017-02" db="UniProtKB">
        <authorList>
            <consortium name="WormBaseParasite"/>
        </authorList>
    </citation>
    <scope>IDENTIFICATION</scope>
</reference>
<feature type="compositionally biased region" description="Basic residues" evidence="2">
    <location>
        <begin position="180"/>
        <end position="190"/>
    </location>
</feature>
<evidence type="ECO:0000313" key="5">
    <source>
        <dbReference type="WBParaSite" id="SPAL_0000352600.1"/>
    </source>
</evidence>